<dbReference type="RefSeq" id="XP_025591543.1">
    <property type="nucleotide sequence ID" value="XM_025732638.2"/>
</dbReference>
<dbReference type="InterPro" id="IPR053157">
    <property type="entry name" value="Sterol_Uptake_Regulator"/>
</dbReference>
<protein>
    <recommendedName>
        <fullName evidence="4">Zn(2)-C6 fungal-type domain-containing protein</fullName>
    </recommendedName>
</protein>
<dbReference type="EMBL" id="LN649229">
    <property type="protein sequence ID" value="CEI67828.1"/>
    <property type="molecule type" value="Genomic_DNA"/>
</dbReference>
<keyword evidence="6" id="KW-1185">Reference proteome</keyword>
<reference evidence="6" key="1">
    <citation type="submission" date="2014-10" db="EMBL/GenBank/DDBJ databases">
        <authorList>
            <person name="King R."/>
        </authorList>
    </citation>
    <scope>NUCLEOTIDE SEQUENCE [LARGE SCALE GENOMIC DNA]</scope>
    <source>
        <strain evidence="6">A3/5</strain>
    </source>
</reference>
<dbReference type="PANTHER" id="PTHR47784">
    <property type="entry name" value="STEROL UPTAKE CONTROL PROTEIN 2"/>
    <property type="match status" value="1"/>
</dbReference>
<evidence type="ECO:0000259" key="4">
    <source>
        <dbReference type="PROSITE" id="PS50048"/>
    </source>
</evidence>
<dbReference type="InterPro" id="IPR036864">
    <property type="entry name" value="Zn2-C6_fun-type_DNA-bd_sf"/>
</dbReference>
<evidence type="ECO:0000313" key="6">
    <source>
        <dbReference type="Proteomes" id="UP000245910"/>
    </source>
</evidence>
<dbReference type="PROSITE" id="PS50048">
    <property type="entry name" value="ZN2_CY6_FUNGAL_2"/>
    <property type="match status" value="1"/>
</dbReference>
<evidence type="ECO:0000256" key="3">
    <source>
        <dbReference type="SAM" id="Phobius"/>
    </source>
</evidence>
<dbReference type="PANTHER" id="PTHR47784:SF5">
    <property type="entry name" value="STEROL UPTAKE CONTROL PROTEIN 2"/>
    <property type="match status" value="1"/>
</dbReference>
<dbReference type="AlphaFoldDB" id="A0A2L2TCM6"/>
<dbReference type="GeneID" id="37255979"/>
<proteinExistence type="predicted"/>
<dbReference type="SUPFAM" id="SSF57701">
    <property type="entry name" value="Zn2/Cys6 DNA-binding domain"/>
    <property type="match status" value="1"/>
</dbReference>
<dbReference type="Proteomes" id="UP000245910">
    <property type="component" value="Chromosome I"/>
</dbReference>
<evidence type="ECO:0000256" key="1">
    <source>
        <dbReference type="ARBA" id="ARBA00023242"/>
    </source>
</evidence>
<dbReference type="STRING" id="56646.A0A2L2TCM6"/>
<dbReference type="Pfam" id="PF00172">
    <property type="entry name" value="Zn_clus"/>
    <property type="match status" value="1"/>
</dbReference>
<name>A0A2L2TCM6_9HYPO</name>
<feature type="region of interest" description="Disordered" evidence="2">
    <location>
        <begin position="52"/>
        <end position="81"/>
    </location>
</feature>
<feature type="domain" description="Zn(2)-C6 fungal-type" evidence="4">
    <location>
        <begin position="13"/>
        <end position="43"/>
    </location>
</feature>
<feature type="transmembrane region" description="Helical" evidence="3">
    <location>
        <begin position="201"/>
        <end position="221"/>
    </location>
</feature>
<dbReference type="GO" id="GO:0001228">
    <property type="term" value="F:DNA-binding transcription activator activity, RNA polymerase II-specific"/>
    <property type="evidence" value="ECO:0007669"/>
    <property type="project" value="TreeGrafter"/>
</dbReference>
<dbReference type="KEGG" id="fvn:FVRRES_04340"/>
<dbReference type="OrthoDB" id="5295362at2759"/>
<keyword evidence="1" id="KW-0539">Nucleus</keyword>
<accession>A0A2L2TCM6</accession>
<dbReference type="SMART" id="SM00066">
    <property type="entry name" value="GAL4"/>
    <property type="match status" value="1"/>
</dbReference>
<feature type="compositionally biased region" description="Polar residues" evidence="2">
    <location>
        <begin position="67"/>
        <end position="80"/>
    </location>
</feature>
<dbReference type="InterPro" id="IPR001138">
    <property type="entry name" value="Zn2Cys6_DnaBD"/>
</dbReference>
<keyword evidence="3" id="KW-1133">Transmembrane helix</keyword>
<dbReference type="CDD" id="cd00067">
    <property type="entry name" value="GAL4"/>
    <property type="match status" value="1"/>
</dbReference>
<dbReference type="Gene3D" id="4.10.240.10">
    <property type="entry name" value="Zn(2)-C6 fungal-type DNA-binding domain"/>
    <property type="match status" value="1"/>
</dbReference>
<keyword evidence="3" id="KW-0812">Transmembrane</keyword>
<organism evidence="5 6">
    <name type="scientific">Fusarium venenatum</name>
    <dbReference type="NCBI Taxonomy" id="56646"/>
    <lineage>
        <taxon>Eukaryota</taxon>
        <taxon>Fungi</taxon>
        <taxon>Dikarya</taxon>
        <taxon>Ascomycota</taxon>
        <taxon>Pezizomycotina</taxon>
        <taxon>Sordariomycetes</taxon>
        <taxon>Hypocreomycetidae</taxon>
        <taxon>Hypocreales</taxon>
        <taxon>Nectriaceae</taxon>
        <taxon>Fusarium</taxon>
    </lineage>
</organism>
<evidence type="ECO:0000256" key="2">
    <source>
        <dbReference type="SAM" id="MobiDB-lite"/>
    </source>
</evidence>
<evidence type="ECO:0000313" key="5">
    <source>
        <dbReference type="EMBL" id="CEI67828.1"/>
    </source>
</evidence>
<sequence>MRARRPHTKSRTGCLYYKRRKVKCDETRPSCFQCTRHGVACSLAPQSPIDTVVASSDTSGDAQSSSLPNLTHSNPGTPKENTPVPADCLPFLSYPNTQDLMIPFSSHEMWSHDWELMHHYCTVTAESLSYRKDLAHVWAVVIPRLGYQHSFIMHGVLGMAAAHKAYLISAKRKTYILLADYHQTLGSKGYRQYLHDYTLSYWMPALSFASIVILHMLTLPLRKDHGISEDPIGDVVNLAGLLRGIRMTLQPVMKRMVKTEFAPFIFGVWLDSIDEMESYPSLDDSGIPTDTWAVYQQLRGFQESRIPIGSLHKYSEALDKLETCAKLFSVTGIHTEVGAVQFWLYGIDDTIIMDLAALEPHALLLFAHYLVYWAVLETRLWYMRNWSYEILTKIEEALAYRPEFLEKLRWPKQRVVEILK</sequence>
<dbReference type="GO" id="GO:0008270">
    <property type="term" value="F:zinc ion binding"/>
    <property type="evidence" value="ECO:0007669"/>
    <property type="project" value="InterPro"/>
</dbReference>
<keyword evidence="3" id="KW-0472">Membrane</keyword>
<feature type="compositionally biased region" description="Low complexity" evidence="2">
    <location>
        <begin position="54"/>
        <end position="66"/>
    </location>
</feature>